<dbReference type="CDD" id="cd01048">
    <property type="entry name" value="Ferritin_like_AB2"/>
    <property type="match status" value="1"/>
</dbReference>
<evidence type="ECO:0008006" key="3">
    <source>
        <dbReference type="Google" id="ProtNLM"/>
    </source>
</evidence>
<name>A0A922P302_9HYPH</name>
<sequence length="129" mass="14014">MRALADEYNAEAFYAAVIETFGPVRPFSNIIEAERMHASALVDLMRGYGIDVPPNDKLGAQAVVAEVPATLKEACLMGVEAEILNRDLYTKDLMPAAAGYPDILRVFGGLQAASENNHLPAFQRCAQMN</sequence>
<dbReference type="InterPro" id="IPR009078">
    <property type="entry name" value="Ferritin-like_SF"/>
</dbReference>
<gene>
    <name evidence="1" type="ORF">GV68_00860</name>
</gene>
<dbReference type="EMBL" id="JOKJ01000001">
    <property type="protein sequence ID" value="KEQ10857.1"/>
    <property type="molecule type" value="Genomic_DNA"/>
</dbReference>
<dbReference type="Proteomes" id="UP000052167">
    <property type="component" value="Unassembled WGS sequence"/>
</dbReference>
<dbReference type="SUPFAM" id="SSF47240">
    <property type="entry name" value="Ferritin-like"/>
    <property type="match status" value="1"/>
</dbReference>
<accession>A0A922P302</accession>
<dbReference type="AlphaFoldDB" id="A0A922P302"/>
<keyword evidence="2" id="KW-1185">Reference proteome</keyword>
<protein>
    <recommendedName>
        <fullName evidence="3">DUF2202 domain-containing protein</fullName>
    </recommendedName>
</protein>
<evidence type="ECO:0000313" key="1">
    <source>
        <dbReference type="EMBL" id="KEQ10857.1"/>
    </source>
</evidence>
<dbReference type="InterPro" id="IPR012347">
    <property type="entry name" value="Ferritin-like"/>
</dbReference>
<dbReference type="Gene3D" id="1.20.1260.10">
    <property type="match status" value="1"/>
</dbReference>
<evidence type="ECO:0000313" key="2">
    <source>
        <dbReference type="Proteomes" id="UP000052167"/>
    </source>
</evidence>
<comment type="caution">
    <text evidence="1">The sequence shown here is derived from an EMBL/GenBank/DDBJ whole genome shotgun (WGS) entry which is preliminary data.</text>
</comment>
<proteinExistence type="predicted"/>
<dbReference type="InterPro" id="IPR019243">
    <property type="entry name" value="DUF2202"/>
</dbReference>
<organism evidence="1 2">
    <name type="scientific">Pseudorhizobium pelagicum</name>
    <dbReference type="NCBI Taxonomy" id="1509405"/>
    <lineage>
        <taxon>Bacteria</taxon>
        <taxon>Pseudomonadati</taxon>
        <taxon>Pseudomonadota</taxon>
        <taxon>Alphaproteobacteria</taxon>
        <taxon>Hyphomicrobiales</taxon>
        <taxon>Rhizobiaceae</taxon>
        <taxon>Rhizobium/Agrobacterium group</taxon>
        <taxon>Pseudorhizobium</taxon>
    </lineage>
</organism>
<reference evidence="1 2" key="1">
    <citation type="submission" date="2014-06" db="EMBL/GenBank/DDBJ databases">
        <title>Rhizobium pelagicum/R2-400B4.</title>
        <authorList>
            <person name="Kimes N.E."/>
            <person name="Lopez-Perez M."/>
        </authorList>
    </citation>
    <scope>NUCLEOTIDE SEQUENCE [LARGE SCALE GENOMIC DNA]</scope>
    <source>
        <strain evidence="1 2">R2-400B4</strain>
    </source>
</reference>